<keyword evidence="4 6" id="KW-0324">Glycolysis</keyword>
<dbReference type="Gene3D" id="3.30.70.2130">
    <property type="entry name" value="Metalloenzyme domain"/>
    <property type="match status" value="1"/>
</dbReference>
<protein>
    <recommendedName>
        <fullName evidence="6">Probable 2,3-bisphosphoglycerate-independent phosphoglycerate mutase</fullName>
        <shortName evidence="6">BPG-independent PGAM</shortName>
        <shortName evidence="6">Phosphoglyceromutase</shortName>
        <shortName evidence="6">aPGAM</shortName>
        <ecNumber evidence="6">5.4.2.12</ecNumber>
    </recommendedName>
</protein>
<evidence type="ECO:0000256" key="1">
    <source>
        <dbReference type="ARBA" id="ARBA00000370"/>
    </source>
</evidence>
<dbReference type="Pfam" id="PF10143">
    <property type="entry name" value="PhosphMutase"/>
    <property type="match status" value="1"/>
</dbReference>
<name>A0A511R817_9DEIN</name>
<dbReference type="Pfam" id="PF01676">
    <property type="entry name" value="Metalloenzyme"/>
    <property type="match status" value="1"/>
</dbReference>
<dbReference type="Gene3D" id="3.40.720.10">
    <property type="entry name" value="Alkaline Phosphatase, subunit A"/>
    <property type="match status" value="2"/>
</dbReference>
<dbReference type="SUPFAM" id="SSF53649">
    <property type="entry name" value="Alkaline phosphatase-like"/>
    <property type="match status" value="1"/>
</dbReference>
<organism evidence="8 9">
    <name type="scientific">Meiothermus hypogaeus NBRC 106114</name>
    <dbReference type="NCBI Taxonomy" id="1227553"/>
    <lineage>
        <taxon>Bacteria</taxon>
        <taxon>Thermotogati</taxon>
        <taxon>Deinococcota</taxon>
        <taxon>Deinococci</taxon>
        <taxon>Thermales</taxon>
        <taxon>Thermaceae</taxon>
        <taxon>Meiothermus</taxon>
    </lineage>
</organism>
<dbReference type="EMBL" id="BJXL01000234">
    <property type="protein sequence ID" value="GEM85337.1"/>
    <property type="molecule type" value="Genomic_DNA"/>
</dbReference>
<evidence type="ECO:0000313" key="9">
    <source>
        <dbReference type="Proteomes" id="UP000321197"/>
    </source>
</evidence>
<comment type="pathway">
    <text evidence="6">Carbohydrate degradation; glycolysis; pyruvate from D-glyceraldehyde 3-phosphate: step 3/5.</text>
</comment>
<dbReference type="GO" id="GO:0006096">
    <property type="term" value="P:glycolytic process"/>
    <property type="evidence" value="ECO:0007669"/>
    <property type="project" value="UniProtKB-UniRule"/>
</dbReference>
<dbReference type="InterPro" id="IPR023665">
    <property type="entry name" value="ApgAM_prokaryotes"/>
</dbReference>
<accession>A0A511R817</accession>
<comment type="function">
    <text evidence="2 6">Catalyzes the interconversion of 2-phosphoglycerate and 3-phosphoglycerate.</text>
</comment>
<dbReference type="InterPro" id="IPR017850">
    <property type="entry name" value="Alkaline_phosphatase_core_sf"/>
</dbReference>
<evidence type="ECO:0000256" key="4">
    <source>
        <dbReference type="ARBA" id="ARBA00023152"/>
    </source>
</evidence>
<dbReference type="InterPro" id="IPR006124">
    <property type="entry name" value="Metalloenzyme"/>
</dbReference>
<evidence type="ECO:0000313" key="8">
    <source>
        <dbReference type="EMBL" id="GEM85337.1"/>
    </source>
</evidence>
<evidence type="ECO:0000256" key="2">
    <source>
        <dbReference type="ARBA" id="ARBA00002315"/>
    </source>
</evidence>
<evidence type="ECO:0000256" key="3">
    <source>
        <dbReference type="ARBA" id="ARBA00005524"/>
    </source>
</evidence>
<comment type="similarity">
    <text evidence="3 6">Belongs to the BPG-independent phosphoglycerate mutase family. A-PGAM subfamily.</text>
</comment>
<dbReference type="PIRSF" id="PIRSF006392">
    <property type="entry name" value="IPGAM_arch"/>
    <property type="match status" value="1"/>
</dbReference>
<dbReference type="OrthoDB" id="9804453at2"/>
<evidence type="ECO:0000256" key="5">
    <source>
        <dbReference type="ARBA" id="ARBA00023235"/>
    </source>
</evidence>
<proteinExistence type="inferred from homology"/>
<feature type="domain" description="Metalloenzyme" evidence="7">
    <location>
        <begin position="17"/>
        <end position="398"/>
    </location>
</feature>
<dbReference type="CDD" id="cd16011">
    <property type="entry name" value="iPGM_like"/>
    <property type="match status" value="1"/>
</dbReference>
<dbReference type="RefSeq" id="WP_119340158.1">
    <property type="nucleotide sequence ID" value="NZ_BJXL01000234.1"/>
</dbReference>
<dbReference type="EC" id="5.4.2.12" evidence="6"/>
<comment type="caution">
    <text evidence="8">The sequence shown here is derived from an EMBL/GenBank/DDBJ whole genome shotgun (WGS) entry which is preliminary data.</text>
</comment>
<dbReference type="AlphaFoldDB" id="A0A511R817"/>
<dbReference type="GO" id="GO:0004619">
    <property type="term" value="F:phosphoglycerate mutase activity"/>
    <property type="evidence" value="ECO:0007669"/>
    <property type="project" value="UniProtKB-UniRule"/>
</dbReference>
<dbReference type="PANTHER" id="PTHR31209:SF0">
    <property type="entry name" value="METALLOENZYME DOMAIN-CONTAINING PROTEIN"/>
    <property type="match status" value="1"/>
</dbReference>
<dbReference type="InterPro" id="IPR004456">
    <property type="entry name" value="Pglycerate_mutase_ApgM"/>
</dbReference>
<dbReference type="HAMAP" id="MF_01402_B">
    <property type="entry name" value="ApgM_B"/>
    <property type="match status" value="1"/>
</dbReference>
<evidence type="ECO:0000256" key="6">
    <source>
        <dbReference type="HAMAP-Rule" id="MF_01402"/>
    </source>
</evidence>
<reference evidence="8 9" key="1">
    <citation type="submission" date="2019-07" db="EMBL/GenBank/DDBJ databases">
        <title>Whole genome shotgun sequence of Meiothermus hypogaeus NBRC 106114.</title>
        <authorList>
            <person name="Hosoyama A."/>
            <person name="Uohara A."/>
            <person name="Ohji S."/>
            <person name="Ichikawa N."/>
        </authorList>
    </citation>
    <scope>NUCLEOTIDE SEQUENCE [LARGE SCALE GENOMIC DNA]</scope>
    <source>
        <strain evidence="8 9">NBRC 106114</strain>
    </source>
</reference>
<gene>
    <name evidence="6 8" type="primary">apgM</name>
    <name evidence="8" type="ORF">MHY01S_35030</name>
</gene>
<dbReference type="NCBIfam" id="NF003160">
    <property type="entry name" value="PRK04135.1"/>
    <property type="match status" value="1"/>
</dbReference>
<dbReference type="GO" id="GO:0046872">
    <property type="term" value="F:metal ion binding"/>
    <property type="evidence" value="ECO:0007669"/>
    <property type="project" value="InterPro"/>
</dbReference>
<sequence length="409" mass="43801">MDMLPVIAELSQKTPSKILLVVLDGVGGLPQQHGGPTELAAAHTPNLDALAKQSALGLLTPVYPGLAPGSGPGHLSLFGYDPFQYLVGRGALSAIGIGADFQDGDVGVRGNFATLDAQGLVVDRRAGRPSDAENVRVVSKLKAAISEIEGVRVSFYTESEHRFVVILRGAGLGEKVSDTDPQKTGVAPLPSHPHNAADAASAKTARVLNALTARIREVLHDEPQINGALFRGISEKPRFPSMAEVYKVRAACVASYPMYKGVASLVGMDVLPVEGVEDAPQGKVKALQAHWEQYDFFYLHFKKTDSTGEDGNFQEKAHKVELFDQLLPELLALKPDVLAITGDHSTPSVLKAHSWHPVPLLLHAPFLRNDPAQRFTEDEASKGSLGHLRGVELMPLLLAHAGKLQKYGA</sequence>
<dbReference type="NCBIfam" id="TIGR00306">
    <property type="entry name" value="apgM"/>
    <property type="match status" value="1"/>
</dbReference>
<keyword evidence="5 6" id="KW-0413">Isomerase</keyword>
<dbReference type="Proteomes" id="UP000321197">
    <property type="component" value="Unassembled WGS sequence"/>
</dbReference>
<dbReference type="InterPro" id="IPR042253">
    <property type="entry name" value="Pglycerate_mutase_ApgM_sf"/>
</dbReference>
<dbReference type="PANTHER" id="PTHR31209">
    <property type="entry name" value="COFACTOR-INDEPENDENT PHOSPHOGLYCERATE MUTASE"/>
    <property type="match status" value="1"/>
</dbReference>
<dbReference type="UniPathway" id="UPA00109">
    <property type="reaction ID" value="UER00186"/>
</dbReference>
<evidence type="ECO:0000259" key="7">
    <source>
        <dbReference type="Pfam" id="PF01676"/>
    </source>
</evidence>
<comment type="catalytic activity">
    <reaction evidence="1 6">
        <text>(2R)-2-phosphoglycerate = (2R)-3-phosphoglycerate</text>
        <dbReference type="Rhea" id="RHEA:15901"/>
        <dbReference type="ChEBI" id="CHEBI:58272"/>
        <dbReference type="ChEBI" id="CHEBI:58289"/>
        <dbReference type="EC" id="5.4.2.12"/>
    </reaction>
</comment>